<evidence type="ECO:0000313" key="6">
    <source>
        <dbReference type="EMBL" id="MCL7025137.1"/>
    </source>
</evidence>
<reference evidence="6" key="1">
    <citation type="submission" date="2022-03" db="EMBL/GenBank/DDBJ databases">
        <title>A functionally conserved STORR gene fusion in Papaver species that diverged 16.8 million years ago.</title>
        <authorList>
            <person name="Catania T."/>
        </authorList>
    </citation>
    <scope>NUCLEOTIDE SEQUENCE</scope>
    <source>
        <strain evidence="6">S-191538</strain>
    </source>
</reference>
<organism evidence="6 7">
    <name type="scientific">Papaver nudicaule</name>
    <name type="common">Iceland poppy</name>
    <dbReference type="NCBI Taxonomy" id="74823"/>
    <lineage>
        <taxon>Eukaryota</taxon>
        <taxon>Viridiplantae</taxon>
        <taxon>Streptophyta</taxon>
        <taxon>Embryophyta</taxon>
        <taxon>Tracheophyta</taxon>
        <taxon>Spermatophyta</taxon>
        <taxon>Magnoliopsida</taxon>
        <taxon>Ranunculales</taxon>
        <taxon>Papaveraceae</taxon>
        <taxon>Papaveroideae</taxon>
        <taxon>Papaver</taxon>
    </lineage>
</organism>
<gene>
    <name evidence="6" type="ORF">MKW94_000404</name>
</gene>
<dbReference type="InterPro" id="IPR034088">
    <property type="entry name" value="Pla_a_1-like"/>
</dbReference>
<evidence type="ECO:0000256" key="3">
    <source>
        <dbReference type="ARBA" id="ARBA00038471"/>
    </source>
</evidence>
<keyword evidence="2" id="KW-1015">Disulfide bond</keyword>
<feature type="transmembrane region" description="Helical" evidence="4">
    <location>
        <begin position="7"/>
        <end position="29"/>
    </location>
</feature>
<evidence type="ECO:0000256" key="4">
    <source>
        <dbReference type="SAM" id="Phobius"/>
    </source>
</evidence>
<dbReference type="Gene3D" id="1.20.140.40">
    <property type="entry name" value="Invertase/pectin methylesterase inhibitor family protein"/>
    <property type="match status" value="1"/>
</dbReference>
<dbReference type="NCBIfam" id="TIGR01614">
    <property type="entry name" value="PME_inhib"/>
    <property type="match status" value="1"/>
</dbReference>
<evidence type="ECO:0000259" key="5">
    <source>
        <dbReference type="SMART" id="SM00856"/>
    </source>
</evidence>
<dbReference type="SUPFAM" id="SSF101148">
    <property type="entry name" value="Plant invertase/pectin methylesterase inhibitor"/>
    <property type="match status" value="1"/>
</dbReference>
<feature type="domain" description="Pectinesterase inhibitor" evidence="5">
    <location>
        <begin position="29"/>
        <end position="181"/>
    </location>
</feature>
<evidence type="ECO:0000313" key="7">
    <source>
        <dbReference type="Proteomes" id="UP001177140"/>
    </source>
</evidence>
<dbReference type="GO" id="GO:0005576">
    <property type="term" value="C:extracellular region"/>
    <property type="evidence" value="ECO:0007669"/>
    <property type="project" value="UniProtKB-ARBA"/>
</dbReference>
<comment type="caution">
    <text evidence="6">The sequence shown here is derived from an EMBL/GenBank/DDBJ whole genome shotgun (WGS) entry which is preliminary data.</text>
</comment>
<dbReference type="SMART" id="SM00856">
    <property type="entry name" value="PMEI"/>
    <property type="match status" value="1"/>
</dbReference>
<accession>A0AA41RUL7</accession>
<keyword evidence="7" id="KW-1185">Reference proteome</keyword>
<dbReference type="InterPro" id="IPR006501">
    <property type="entry name" value="Pectinesterase_inhib_dom"/>
</dbReference>
<dbReference type="CDD" id="cd15795">
    <property type="entry name" value="PMEI-Pla_a_1_like"/>
    <property type="match status" value="1"/>
</dbReference>
<protein>
    <recommendedName>
        <fullName evidence="5">Pectinesterase inhibitor domain-containing protein</fullName>
    </recommendedName>
</protein>
<dbReference type="AlphaFoldDB" id="A0AA41RUL7"/>
<name>A0AA41RUL7_PAPNU</name>
<dbReference type="Proteomes" id="UP001177140">
    <property type="component" value="Unassembled WGS sequence"/>
</dbReference>
<dbReference type="PANTHER" id="PTHR35357:SF8">
    <property type="entry name" value="OS01G0111000 PROTEIN"/>
    <property type="match status" value="1"/>
</dbReference>
<dbReference type="EMBL" id="JAJJMA010041939">
    <property type="protein sequence ID" value="MCL7025137.1"/>
    <property type="molecule type" value="Genomic_DNA"/>
</dbReference>
<keyword evidence="4" id="KW-0472">Membrane</keyword>
<keyword evidence="4" id="KW-1133">Transmembrane helix</keyword>
<keyword evidence="4" id="KW-0812">Transmembrane</keyword>
<dbReference type="PANTHER" id="PTHR35357">
    <property type="entry name" value="OS02G0537100 PROTEIN"/>
    <property type="match status" value="1"/>
</dbReference>
<evidence type="ECO:0000256" key="1">
    <source>
        <dbReference type="ARBA" id="ARBA00022729"/>
    </source>
</evidence>
<sequence length="192" mass="21470">MNQPISLFSIFSTILQFFLVLNFYGGLIANGDLIDNLCKSISSHNPQLHYEFCVSSLEANPLSKSSDIFGLVVISMELCKNNATYIPTYIDSILKDGKVEPEARVCLGNCIKFYSMALDDFEEGMKAFKDKDYESALRQVGNADIDRDTCKDGFIEAGIDFNPLKKQDNDFTKLISISLGIIVRIQGKVILR</sequence>
<keyword evidence="1" id="KW-0732">Signal</keyword>
<dbReference type="FunFam" id="1.20.140.40:FF:000002">
    <property type="entry name" value="Putative invertase inhibitor"/>
    <property type="match status" value="1"/>
</dbReference>
<evidence type="ECO:0000256" key="2">
    <source>
        <dbReference type="ARBA" id="ARBA00023157"/>
    </source>
</evidence>
<comment type="similarity">
    <text evidence="3">Belongs to the PMEI family.</text>
</comment>
<dbReference type="GO" id="GO:0004857">
    <property type="term" value="F:enzyme inhibitor activity"/>
    <property type="evidence" value="ECO:0007669"/>
    <property type="project" value="InterPro"/>
</dbReference>
<dbReference type="Pfam" id="PF04043">
    <property type="entry name" value="PMEI"/>
    <property type="match status" value="1"/>
</dbReference>
<dbReference type="InterPro" id="IPR035513">
    <property type="entry name" value="Invertase/methylesterase_inhib"/>
</dbReference>
<proteinExistence type="inferred from homology"/>